<proteinExistence type="predicted"/>
<dbReference type="AlphaFoldDB" id="A0A6C0G1P6"/>
<keyword evidence="1" id="KW-0472">Membrane</keyword>
<keyword evidence="1" id="KW-1133">Transmembrane helix</keyword>
<accession>A0A6C0G1P6</accession>
<dbReference type="InterPro" id="IPR002798">
    <property type="entry name" value="SpoIIM-like"/>
</dbReference>
<keyword evidence="1" id="KW-0812">Transmembrane</keyword>
<organism evidence="2 3">
    <name type="scientific">Paenibacillus lycopersici</name>
    <dbReference type="NCBI Taxonomy" id="2704462"/>
    <lineage>
        <taxon>Bacteria</taxon>
        <taxon>Bacillati</taxon>
        <taxon>Bacillota</taxon>
        <taxon>Bacilli</taxon>
        <taxon>Bacillales</taxon>
        <taxon>Paenibacillaceae</taxon>
        <taxon>Paenibacillus</taxon>
    </lineage>
</organism>
<sequence>MRTSALQSSAKDQLSLYVFVFVLFVVGVVFGALMVNALTLGQQQDLSGDVQQFILHIENGTLQPGSESFAGRAWFQAKWLLLVWVLGLTVVGMPFVLALDFLKGVLVGFAIGMLVRQFAWKGLLFSLASVAPVNLIAVPAFLIASVAAVTFGMHVVKSRFIGRFGTLGRPLLTFTATAAVMLVFVLGAALVESYLTPILLKWAVPLVSGVEGGLESF</sequence>
<gene>
    <name evidence="2" type="primary">spoIIM</name>
    <name evidence="2" type="ORF">GXP70_11350</name>
</gene>
<feature type="transmembrane region" description="Helical" evidence="1">
    <location>
        <begin position="171"/>
        <end position="191"/>
    </location>
</feature>
<reference evidence="2 3" key="1">
    <citation type="submission" date="2020-01" db="EMBL/GenBank/DDBJ databases">
        <title>Paenibacillus sp. nov., isolated from tomato rhizosphere.</title>
        <authorList>
            <person name="Weon H.-Y."/>
            <person name="Lee S.A."/>
        </authorList>
    </citation>
    <scope>NUCLEOTIDE SEQUENCE [LARGE SCALE GENOMIC DNA]</scope>
    <source>
        <strain evidence="2 3">12200R-189</strain>
    </source>
</reference>
<protein>
    <submittedName>
        <fullName evidence="2">Stage II sporulation protein M</fullName>
    </submittedName>
</protein>
<evidence type="ECO:0000313" key="3">
    <source>
        <dbReference type="Proteomes" id="UP000476064"/>
    </source>
</evidence>
<evidence type="ECO:0000313" key="2">
    <source>
        <dbReference type="EMBL" id="QHT60470.1"/>
    </source>
</evidence>
<dbReference type="RefSeq" id="WP_162356729.1">
    <property type="nucleotide sequence ID" value="NZ_CP048209.1"/>
</dbReference>
<dbReference type="KEGG" id="plyc:GXP70_11350"/>
<dbReference type="NCBIfam" id="TIGR02831">
    <property type="entry name" value="spo_II_M"/>
    <property type="match status" value="1"/>
</dbReference>
<keyword evidence="3" id="KW-1185">Reference proteome</keyword>
<evidence type="ECO:0000256" key="1">
    <source>
        <dbReference type="SAM" id="Phobius"/>
    </source>
</evidence>
<dbReference type="PIRSF" id="PIRSF038973">
    <property type="entry name" value="SpoIIM"/>
    <property type="match status" value="1"/>
</dbReference>
<feature type="transmembrane region" description="Helical" evidence="1">
    <location>
        <begin position="16"/>
        <end position="38"/>
    </location>
</feature>
<dbReference type="EMBL" id="CP048209">
    <property type="protein sequence ID" value="QHT60470.1"/>
    <property type="molecule type" value="Genomic_DNA"/>
</dbReference>
<dbReference type="Proteomes" id="UP000476064">
    <property type="component" value="Chromosome"/>
</dbReference>
<dbReference type="Pfam" id="PF01944">
    <property type="entry name" value="SpoIIM"/>
    <property type="match status" value="1"/>
</dbReference>
<name>A0A6C0G1P6_9BACL</name>
<feature type="transmembrane region" description="Helical" evidence="1">
    <location>
        <begin position="79"/>
        <end position="102"/>
    </location>
</feature>
<feature type="transmembrane region" description="Helical" evidence="1">
    <location>
        <begin position="123"/>
        <end position="151"/>
    </location>
</feature>
<dbReference type="InterPro" id="IPR014196">
    <property type="entry name" value="SpoIIM"/>
</dbReference>